<dbReference type="InParanoid" id="A0A7R8UHW8"/>
<organism evidence="2 3">
    <name type="scientific">Hermetia illucens</name>
    <name type="common">Black soldier fly</name>
    <dbReference type="NCBI Taxonomy" id="343691"/>
    <lineage>
        <taxon>Eukaryota</taxon>
        <taxon>Metazoa</taxon>
        <taxon>Ecdysozoa</taxon>
        <taxon>Arthropoda</taxon>
        <taxon>Hexapoda</taxon>
        <taxon>Insecta</taxon>
        <taxon>Pterygota</taxon>
        <taxon>Neoptera</taxon>
        <taxon>Endopterygota</taxon>
        <taxon>Diptera</taxon>
        <taxon>Brachycera</taxon>
        <taxon>Stratiomyomorpha</taxon>
        <taxon>Stratiomyidae</taxon>
        <taxon>Hermetiinae</taxon>
        <taxon>Hermetia</taxon>
    </lineage>
</organism>
<accession>A0A7R8UHW8</accession>
<feature type="compositionally biased region" description="Basic residues" evidence="1">
    <location>
        <begin position="224"/>
        <end position="237"/>
    </location>
</feature>
<feature type="region of interest" description="Disordered" evidence="1">
    <location>
        <begin position="208"/>
        <end position="237"/>
    </location>
</feature>
<feature type="region of interest" description="Disordered" evidence="1">
    <location>
        <begin position="149"/>
        <end position="177"/>
    </location>
</feature>
<evidence type="ECO:0000313" key="2">
    <source>
        <dbReference type="EMBL" id="CAD7081185.1"/>
    </source>
</evidence>
<feature type="compositionally biased region" description="Polar residues" evidence="1">
    <location>
        <begin position="208"/>
        <end position="222"/>
    </location>
</feature>
<feature type="compositionally biased region" description="Basic residues" evidence="1">
    <location>
        <begin position="149"/>
        <end position="162"/>
    </location>
</feature>
<proteinExistence type="predicted"/>
<feature type="region of interest" description="Disordered" evidence="1">
    <location>
        <begin position="19"/>
        <end position="110"/>
    </location>
</feature>
<name>A0A7R8UHW8_HERIL</name>
<dbReference type="Proteomes" id="UP000594454">
    <property type="component" value="Chromosome 2"/>
</dbReference>
<dbReference type="AlphaFoldDB" id="A0A7R8UHW8"/>
<gene>
    <name evidence="2" type="ORF">HERILL_LOCUS4306</name>
</gene>
<dbReference type="EMBL" id="LR899010">
    <property type="protein sequence ID" value="CAD7081185.1"/>
    <property type="molecule type" value="Genomic_DNA"/>
</dbReference>
<keyword evidence="3" id="KW-1185">Reference proteome</keyword>
<sequence length="355" mass="40683">MAVTSVNLIHGADSEYDERRNIDNSTTKRTIPQGRRSRRRNKKGQQNSGRIDSEMQRANNARKSSSCLASNSSKHAGPRVTRSTLNTIEDPKVGYGAAHPETQRAGAPNQIRKDDEQRRVFYETSNDNTSQLLKIPDSSHTNTFACSKRRRRRNRIRSRRNGKFVCRKDDHGQSRKTANINAEHCLPSKIHLDEHRRVFYETSNDNTSQLFKIPDSSHTNTSARSKRARRRRRNRIRSRQNRKFVCHDCKAASPWLKCETIWTEEFADSRRPRDNGSYAAQPIARRYSEDKYSEDQRVSSLDTDCGDSDLQVVPDIDSVGFGGPMEGWALLGDNSDMFSAAADGQAKKRGWHHWY</sequence>
<reference evidence="2 3" key="1">
    <citation type="submission" date="2020-11" db="EMBL/GenBank/DDBJ databases">
        <authorList>
            <person name="Wallbank WR R."/>
            <person name="Pardo Diaz C."/>
            <person name="Kozak K."/>
            <person name="Martin S."/>
            <person name="Jiggins C."/>
            <person name="Moest M."/>
            <person name="Warren A I."/>
            <person name="Generalovic N T."/>
            <person name="Byers J.R.P. K."/>
            <person name="Montejo-Kovacevich G."/>
            <person name="Yen C E."/>
        </authorList>
    </citation>
    <scope>NUCLEOTIDE SEQUENCE [LARGE SCALE GENOMIC DNA]</scope>
</reference>
<evidence type="ECO:0000313" key="3">
    <source>
        <dbReference type="Proteomes" id="UP000594454"/>
    </source>
</evidence>
<evidence type="ECO:0000256" key="1">
    <source>
        <dbReference type="SAM" id="MobiDB-lite"/>
    </source>
</evidence>
<feature type="compositionally biased region" description="Low complexity" evidence="1">
    <location>
        <begin position="64"/>
        <end position="73"/>
    </location>
</feature>
<protein>
    <submittedName>
        <fullName evidence="2">Uncharacterized protein</fullName>
    </submittedName>
</protein>
<feature type="compositionally biased region" description="Polar residues" evidence="1">
    <location>
        <begin position="44"/>
        <end position="63"/>
    </location>
</feature>